<dbReference type="EMBL" id="MAYT01000027">
    <property type="protein sequence ID" value="OCA85298.1"/>
    <property type="molecule type" value="Genomic_DNA"/>
</dbReference>
<evidence type="ECO:0000256" key="5">
    <source>
        <dbReference type="ARBA" id="ARBA00022679"/>
    </source>
</evidence>
<dbReference type="SMART" id="SM00388">
    <property type="entry name" value="HisKA"/>
    <property type="match status" value="1"/>
</dbReference>
<evidence type="ECO:0000256" key="8">
    <source>
        <dbReference type="ARBA" id="ARBA00022840"/>
    </source>
</evidence>
<dbReference type="SMART" id="SM00387">
    <property type="entry name" value="HATPase_c"/>
    <property type="match status" value="1"/>
</dbReference>
<evidence type="ECO:0000256" key="2">
    <source>
        <dbReference type="ARBA" id="ARBA00004651"/>
    </source>
</evidence>
<name>A0A1B9ANR6_9BACI</name>
<dbReference type="Proteomes" id="UP000092578">
    <property type="component" value="Unassembled WGS sequence"/>
</dbReference>
<keyword evidence="5" id="KW-0808">Transferase</keyword>
<keyword evidence="12" id="KW-1185">Reference proteome</keyword>
<accession>A0A1B9ANR6</accession>
<proteinExistence type="predicted"/>
<dbReference type="EC" id="2.7.13.3" evidence="3"/>
<dbReference type="InterPro" id="IPR005467">
    <property type="entry name" value="His_kinase_dom"/>
</dbReference>
<evidence type="ECO:0000256" key="1">
    <source>
        <dbReference type="ARBA" id="ARBA00000085"/>
    </source>
</evidence>
<keyword evidence="9" id="KW-0902">Two-component regulatory system</keyword>
<comment type="caution">
    <text evidence="11">The sequence shown here is derived from an EMBL/GenBank/DDBJ whole genome shotgun (WGS) entry which is preliminary data.</text>
</comment>
<reference evidence="12" key="1">
    <citation type="submission" date="2016-05" db="EMBL/GenBank/DDBJ databases">
        <authorList>
            <person name="Liu B."/>
            <person name="Wang J."/>
            <person name="Zhu Y."/>
            <person name="Liu G."/>
            <person name="Chen Q."/>
            <person name="Chen Z."/>
            <person name="Lan J."/>
            <person name="Che J."/>
            <person name="Ge C."/>
            <person name="Shi H."/>
            <person name="Pan Z."/>
            <person name="Liu X."/>
        </authorList>
    </citation>
    <scope>NUCLEOTIDE SEQUENCE [LARGE SCALE GENOMIC DNA]</scope>
    <source>
        <strain evidence="12">FJAT-27215</strain>
    </source>
</reference>
<dbReference type="Gene3D" id="3.30.450.20">
    <property type="entry name" value="PAS domain"/>
    <property type="match status" value="1"/>
</dbReference>
<organism evidence="11 12">
    <name type="scientific">Pseudobacillus wudalianchiensis</name>
    <dbReference type="NCBI Taxonomy" id="1743143"/>
    <lineage>
        <taxon>Bacteria</taxon>
        <taxon>Bacillati</taxon>
        <taxon>Bacillota</taxon>
        <taxon>Bacilli</taxon>
        <taxon>Bacillales</taxon>
        <taxon>Bacillaceae</taxon>
        <taxon>Pseudobacillus</taxon>
    </lineage>
</organism>
<dbReference type="InterPro" id="IPR036097">
    <property type="entry name" value="HisK_dim/P_sf"/>
</dbReference>
<evidence type="ECO:0000256" key="7">
    <source>
        <dbReference type="ARBA" id="ARBA00022777"/>
    </source>
</evidence>
<dbReference type="Gene3D" id="1.10.287.130">
    <property type="match status" value="1"/>
</dbReference>
<dbReference type="CDD" id="cd00082">
    <property type="entry name" value="HisKA"/>
    <property type="match status" value="1"/>
</dbReference>
<keyword evidence="7" id="KW-0418">Kinase</keyword>
<dbReference type="SUPFAM" id="SSF55874">
    <property type="entry name" value="ATPase domain of HSP90 chaperone/DNA topoisomerase II/histidine kinase"/>
    <property type="match status" value="1"/>
</dbReference>
<dbReference type="InterPro" id="IPR004358">
    <property type="entry name" value="Sig_transdc_His_kin-like_C"/>
</dbReference>
<sequence>MTHYNVGDFQNISNVFVDYQNLIPKHNGFVFKFIKKNNKFIHTFAEGDFLKKVNIPPSLIVGKTLHELLPENQADEKQSCYEKAWNGSIINYEGNLKGFHYLSSLTPVIVNSQVIEVNGTAIEITEHRKNTLKIQELEKLSLIGELAAGVAHEIRNPLTSVTGFAQMIKELSNDKTIDSYIEIVLTELNRINAIVNEFIFIAKPKENMKTRETDIKALVSHVVEFMKPQATLNGVHLIESIHFDQTLTIQCDPNQITQVLMNLIQNAIEATTDPSIQEIVISLKNRHSDSFLIEITDKGSGISQERQKRLFEPFYTTKEKGTGLGLMMCKRIIENHNGTIEINSQLGEGTTVKINLPMVFDHQQLQG</sequence>
<dbReference type="RefSeq" id="WP_065411269.1">
    <property type="nucleotide sequence ID" value="NZ_MAYT01000027.1"/>
</dbReference>
<dbReference type="Pfam" id="PF00512">
    <property type="entry name" value="HisKA"/>
    <property type="match status" value="1"/>
</dbReference>
<dbReference type="PANTHER" id="PTHR43065">
    <property type="entry name" value="SENSOR HISTIDINE KINASE"/>
    <property type="match status" value="1"/>
</dbReference>
<evidence type="ECO:0000259" key="10">
    <source>
        <dbReference type="PROSITE" id="PS50109"/>
    </source>
</evidence>
<dbReference type="Pfam" id="PF02518">
    <property type="entry name" value="HATPase_c"/>
    <property type="match status" value="1"/>
</dbReference>
<dbReference type="AlphaFoldDB" id="A0A1B9ANR6"/>
<comment type="subcellular location">
    <subcellularLocation>
        <location evidence="2">Cell membrane</location>
        <topology evidence="2">Multi-pass membrane protein</topology>
    </subcellularLocation>
</comment>
<dbReference type="InterPro" id="IPR003661">
    <property type="entry name" value="HisK_dim/P_dom"/>
</dbReference>
<keyword evidence="6" id="KW-0547">Nucleotide-binding</keyword>
<gene>
    <name evidence="11" type="ORF">A8F95_11560</name>
</gene>
<evidence type="ECO:0000313" key="11">
    <source>
        <dbReference type="EMBL" id="OCA85298.1"/>
    </source>
</evidence>
<dbReference type="PANTHER" id="PTHR43065:SF10">
    <property type="entry name" value="PEROXIDE STRESS-ACTIVATED HISTIDINE KINASE MAK3"/>
    <property type="match status" value="1"/>
</dbReference>
<dbReference type="SUPFAM" id="SSF47384">
    <property type="entry name" value="Homodimeric domain of signal transducing histidine kinase"/>
    <property type="match status" value="1"/>
</dbReference>
<dbReference type="Gene3D" id="3.30.565.10">
    <property type="entry name" value="Histidine kinase-like ATPase, C-terminal domain"/>
    <property type="match status" value="1"/>
</dbReference>
<feature type="domain" description="Histidine kinase" evidence="10">
    <location>
        <begin position="149"/>
        <end position="360"/>
    </location>
</feature>
<comment type="catalytic activity">
    <reaction evidence="1">
        <text>ATP + protein L-histidine = ADP + protein N-phospho-L-histidine.</text>
        <dbReference type="EC" id="2.7.13.3"/>
    </reaction>
</comment>
<dbReference type="PROSITE" id="PS50109">
    <property type="entry name" value="HIS_KIN"/>
    <property type="match status" value="1"/>
</dbReference>
<evidence type="ECO:0000313" key="12">
    <source>
        <dbReference type="Proteomes" id="UP000092578"/>
    </source>
</evidence>
<dbReference type="PRINTS" id="PR00344">
    <property type="entry name" value="BCTRLSENSOR"/>
</dbReference>
<dbReference type="GO" id="GO:0005886">
    <property type="term" value="C:plasma membrane"/>
    <property type="evidence" value="ECO:0007669"/>
    <property type="project" value="UniProtKB-SubCell"/>
</dbReference>
<dbReference type="GO" id="GO:0000155">
    <property type="term" value="F:phosphorelay sensor kinase activity"/>
    <property type="evidence" value="ECO:0007669"/>
    <property type="project" value="InterPro"/>
</dbReference>
<protein>
    <recommendedName>
        <fullName evidence="3">histidine kinase</fullName>
        <ecNumber evidence="3">2.7.13.3</ecNumber>
    </recommendedName>
</protein>
<evidence type="ECO:0000256" key="4">
    <source>
        <dbReference type="ARBA" id="ARBA00022553"/>
    </source>
</evidence>
<evidence type="ECO:0000256" key="3">
    <source>
        <dbReference type="ARBA" id="ARBA00012438"/>
    </source>
</evidence>
<keyword evidence="8" id="KW-0067">ATP-binding</keyword>
<keyword evidence="4" id="KW-0597">Phosphoprotein</keyword>
<dbReference type="InterPro" id="IPR036890">
    <property type="entry name" value="HATPase_C_sf"/>
</dbReference>
<evidence type="ECO:0000256" key="6">
    <source>
        <dbReference type="ARBA" id="ARBA00022741"/>
    </source>
</evidence>
<dbReference type="GO" id="GO:0005524">
    <property type="term" value="F:ATP binding"/>
    <property type="evidence" value="ECO:0007669"/>
    <property type="project" value="UniProtKB-KW"/>
</dbReference>
<dbReference type="InterPro" id="IPR003594">
    <property type="entry name" value="HATPase_dom"/>
</dbReference>
<evidence type="ECO:0000256" key="9">
    <source>
        <dbReference type="ARBA" id="ARBA00023012"/>
    </source>
</evidence>
<dbReference type="FunFam" id="3.30.565.10:FF:000006">
    <property type="entry name" value="Sensor histidine kinase WalK"/>
    <property type="match status" value="1"/>
</dbReference>